<evidence type="ECO:0000256" key="1">
    <source>
        <dbReference type="ARBA" id="ARBA00023015"/>
    </source>
</evidence>
<protein>
    <recommendedName>
        <fullName evidence="3">IBH1-like N-terminal domain-containing protein</fullName>
    </recommendedName>
</protein>
<sequence>MTSDHIPSLRNPSSIRTRLAHRFVRALKKLSMDRPSSPVSVSDRYKRYRMIRAAAYASMASSVGPRRAWARALLRKIRNRKTGNISMKRRGVRTCLVTKRTLLKPRDHREMGSQQENSLRGLVPGGEEMDFCRLLNETGHYIKCLRAQVKVMKNIIDLYSN</sequence>
<evidence type="ECO:0000313" key="5">
    <source>
        <dbReference type="Proteomes" id="UP000250235"/>
    </source>
</evidence>
<keyword evidence="1" id="KW-0805">Transcription regulation</keyword>
<dbReference type="GO" id="GO:0006355">
    <property type="term" value="P:regulation of DNA-templated transcription"/>
    <property type="evidence" value="ECO:0007669"/>
    <property type="project" value="InterPro"/>
</dbReference>
<gene>
    <name evidence="4" type="ORF">F511_26532</name>
</gene>
<keyword evidence="5" id="KW-1185">Reference proteome</keyword>
<dbReference type="Pfam" id="PF26576">
    <property type="entry name" value="IBH1_N"/>
    <property type="match status" value="1"/>
</dbReference>
<proteinExistence type="predicted"/>
<dbReference type="PANTHER" id="PTHR33124:SF40">
    <property type="entry name" value="TRANSCRIPTION FACTOR IBH1"/>
    <property type="match status" value="1"/>
</dbReference>
<dbReference type="PANTHER" id="PTHR33124">
    <property type="entry name" value="TRANSCRIPTION FACTOR IBH1-LIKE 1"/>
    <property type="match status" value="1"/>
</dbReference>
<dbReference type="InterPro" id="IPR059002">
    <property type="entry name" value="IBH1_N"/>
</dbReference>
<evidence type="ECO:0000256" key="2">
    <source>
        <dbReference type="ARBA" id="ARBA00023163"/>
    </source>
</evidence>
<dbReference type="Proteomes" id="UP000250235">
    <property type="component" value="Unassembled WGS sequence"/>
</dbReference>
<evidence type="ECO:0000259" key="3">
    <source>
        <dbReference type="Pfam" id="PF26576"/>
    </source>
</evidence>
<accession>A0A2Z7C6M6</accession>
<dbReference type="InterPro" id="IPR044660">
    <property type="entry name" value="IBH1-like"/>
</dbReference>
<feature type="domain" description="IBH1-like N-terminal" evidence="3">
    <location>
        <begin position="14"/>
        <end position="80"/>
    </location>
</feature>
<keyword evidence="2" id="KW-0804">Transcription</keyword>
<dbReference type="AlphaFoldDB" id="A0A2Z7C6M6"/>
<organism evidence="4 5">
    <name type="scientific">Dorcoceras hygrometricum</name>
    <dbReference type="NCBI Taxonomy" id="472368"/>
    <lineage>
        <taxon>Eukaryota</taxon>
        <taxon>Viridiplantae</taxon>
        <taxon>Streptophyta</taxon>
        <taxon>Embryophyta</taxon>
        <taxon>Tracheophyta</taxon>
        <taxon>Spermatophyta</taxon>
        <taxon>Magnoliopsida</taxon>
        <taxon>eudicotyledons</taxon>
        <taxon>Gunneridae</taxon>
        <taxon>Pentapetalae</taxon>
        <taxon>asterids</taxon>
        <taxon>lamiids</taxon>
        <taxon>Lamiales</taxon>
        <taxon>Gesneriaceae</taxon>
        <taxon>Didymocarpoideae</taxon>
        <taxon>Trichosporeae</taxon>
        <taxon>Loxocarpinae</taxon>
        <taxon>Dorcoceras</taxon>
    </lineage>
</organism>
<dbReference type="EMBL" id="KV000647">
    <property type="protein sequence ID" value="KZV40080.1"/>
    <property type="molecule type" value="Genomic_DNA"/>
</dbReference>
<dbReference type="OrthoDB" id="786845at2759"/>
<evidence type="ECO:0000313" key="4">
    <source>
        <dbReference type="EMBL" id="KZV40080.1"/>
    </source>
</evidence>
<name>A0A2Z7C6M6_9LAMI</name>
<reference evidence="4 5" key="1">
    <citation type="journal article" date="2015" name="Proc. Natl. Acad. Sci. U.S.A.">
        <title>The resurrection genome of Boea hygrometrica: A blueprint for survival of dehydration.</title>
        <authorList>
            <person name="Xiao L."/>
            <person name="Yang G."/>
            <person name="Zhang L."/>
            <person name="Yang X."/>
            <person name="Zhao S."/>
            <person name="Ji Z."/>
            <person name="Zhou Q."/>
            <person name="Hu M."/>
            <person name="Wang Y."/>
            <person name="Chen M."/>
            <person name="Xu Y."/>
            <person name="Jin H."/>
            <person name="Xiao X."/>
            <person name="Hu G."/>
            <person name="Bao F."/>
            <person name="Hu Y."/>
            <person name="Wan P."/>
            <person name="Li L."/>
            <person name="Deng X."/>
            <person name="Kuang T."/>
            <person name="Xiang C."/>
            <person name="Zhu J.K."/>
            <person name="Oliver M.J."/>
            <person name="He Y."/>
        </authorList>
    </citation>
    <scope>NUCLEOTIDE SEQUENCE [LARGE SCALE GENOMIC DNA]</scope>
    <source>
        <strain evidence="5">cv. XS01</strain>
    </source>
</reference>